<dbReference type="InParanoid" id="A0A4V3SJA3"/>
<dbReference type="AlphaFoldDB" id="A0A4V3SJA3"/>
<dbReference type="Proteomes" id="UP000298138">
    <property type="component" value="Unassembled WGS sequence"/>
</dbReference>
<sequence length="104" mass="11985">MMLCAVLLQLVDIEGRISKSEVANSSVSSAPSVLRRYRWKDGGCRRMRARRGRGSVGRGDRRVSRRLSRRLCCKKRDQESDDLRARARLGFQSETKECWGRARN</sequence>
<proteinExistence type="predicted"/>
<organism evidence="1 2">
    <name type="scientific">Ascodesmis nigricans</name>
    <dbReference type="NCBI Taxonomy" id="341454"/>
    <lineage>
        <taxon>Eukaryota</taxon>
        <taxon>Fungi</taxon>
        <taxon>Dikarya</taxon>
        <taxon>Ascomycota</taxon>
        <taxon>Pezizomycotina</taxon>
        <taxon>Pezizomycetes</taxon>
        <taxon>Pezizales</taxon>
        <taxon>Ascodesmidaceae</taxon>
        <taxon>Ascodesmis</taxon>
    </lineage>
</organism>
<evidence type="ECO:0000313" key="1">
    <source>
        <dbReference type="EMBL" id="TGZ83215.1"/>
    </source>
</evidence>
<reference evidence="1 2" key="1">
    <citation type="submission" date="2019-04" db="EMBL/GenBank/DDBJ databases">
        <title>Comparative genomics and transcriptomics to analyze fruiting body development in filamentous ascomycetes.</title>
        <authorList>
            <consortium name="DOE Joint Genome Institute"/>
            <person name="Lutkenhaus R."/>
            <person name="Traeger S."/>
            <person name="Breuer J."/>
            <person name="Kuo A."/>
            <person name="Lipzen A."/>
            <person name="Pangilinan J."/>
            <person name="Dilworth D."/>
            <person name="Sandor L."/>
            <person name="Poggeler S."/>
            <person name="Barry K."/>
            <person name="Grigoriev I.V."/>
            <person name="Nowrousian M."/>
        </authorList>
    </citation>
    <scope>NUCLEOTIDE SEQUENCE [LARGE SCALE GENOMIC DNA]</scope>
    <source>
        <strain evidence="1 2">CBS 389.68</strain>
    </source>
</reference>
<evidence type="ECO:0000313" key="2">
    <source>
        <dbReference type="Proteomes" id="UP000298138"/>
    </source>
</evidence>
<accession>A0A4V3SJA3</accession>
<gene>
    <name evidence="1" type="ORF">EX30DRAFT_150498</name>
</gene>
<name>A0A4V3SJA3_9PEZI</name>
<dbReference type="EMBL" id="ML220114">
    <property type="protein sequence ID" value="TGZ83215.1"/>
    <property type="molecule type" value="Genomic_DNA"/>
</dbReference>
<keyword evidence="2" id="KW-1185">Reference proteome</keyword>
<protein>
    <submittedName>
        <fullName evidence="1">Uncharacterized protein</fullName>
    </submittedName>
</protein>